<accession>A0A6J5F2E3</accession>
<evidence type="ECO:0000313" key="2">
    <source>
        <dbReference type="Proteomes" id="UP000494329"/>
    </source>
</evidence>
<protein>
    <submittedName>
        <fullName evidence="1">Uncharacterized protein</fullName>
    </submittedName>
</protein>
<dbReference type="Proteomes" id="UP000494329">
    <property type="component" value="Unassembled WGS sequence"/>
</dbReference>
<keyword evidence="2" id="KW-1185">Reference proteome</keyword>
<dbReference type="AlphaFoldDB" id="A0A6J5F2E3"/>
<dbReference type="EMBL" id="CADIKF010000117">
    <property type="protein sequence ID" value="CAB3772968.1"/>
    <property type="molecule type" value="Genomic_DNA"/>
</dbReference>
<reference evidence="1 2" key="1">
    <citation type="submission" date="2020-04" db="EMBL/GenBank/DDBJ databases">
        <authorList>
            <person name="De Canck E."/>
        </authorList>
    </citation>
    <scope>NUCLEOTIDE SEQUENCE [LARGE SCALE GENOMIC DNA]</scope>
    <source>
        <strain evidence="1 2">LMG 29739</strain>
    </source>
</reference>
<organism evidence="1 2">
    <name type="scientific">Paraburkholderia solisilvae</name>
    <dbReference type="NCBI Taxonomy" id="624376"/>
    <lineage>
        <taxon>Bacteria</taxon>
        <taxon>Pseudomonadati</taxon>
        <taxon>Pseudomonadota</taxon>
        <taxon>Betaproteobacteria</taxon>
        <taxon>Burkholderiales</taxon>
        <taxon>Burkholderiaceae</taxon>
        <taxon>Paraburkholderia</taxon>
    </lineage>
</organism>
<name>A0A6J5F2E3_9BURK</name>
<gene>
    <name evidence="1" type="ORF">LMG29739_06350</name>
</gene>
<sequence>MLVDAQVEPRIRFVTHHLQRRRLSSAHIAAGRLPGFERPQQALFERQLAGRFKRGLHCVERRGSDQHVALYRIPWAGTLTGPAGALRTGPRRAMPALADHAELPQVGTRVAAERLCERAFRWITLFE</sequence>
<proteinExistence type="predicted"/>
<evidence type="ECO:0000313" key="1">
    <source>
        <dbReference type="EMBL" id="CAB3772968.1"/>
    </source>
</evidence>